<sequence>MRHERRVITDPGAGPSPLIDQFGRQVTYLRLSVTDRCDLRCTYCMAEHMTFLPRRDVLSLEELYDLAQVFMRGGVRKIRLTGGEPLVRKNIIQLFELLSAHLRNGDLDEVTLTTNGTLLARHAEALFAAGVRRVNVSLDSRDPARYAQITRWGRLDAVLNGIDAALAAGLKVKLNAVALRGAFEREVDDLIRFAHGRGMDLTLIEEMPLGEAGHDRGESFLSLRDLRRSLAERWTMVAVEDRTGGPARYVRLAETGGRLGFITPLSCDFCASCNRVRISCTGDLFTCMGQEGSVGLRDALRGEDPAVVVGRMIRDALGCKPKGHSFEISGQAINGIARHMSVLGG</sequence>
<keyword evidence="3 12" id="KW-0949">S-adenosyl-L-methionine</keyword>
<dbReference type="GO" id="GO:0005525">
    <property type="term" value="F:GTP binding"/>
    <property type="evidence" value="ECO:0007669"/>
    <property type="project" value="UniProtKB-UniRule"/>
</dbReference>
<dbReference type="InterPro" id="IPR006638">
    <property type="entry name" value="Elp3/MiaA/NifB-like_rSAM"/>
</dbReference>
<feature type="binding site" evidence="12">
    <location>
        <position position="287"/>
    </location>
    <ligand>
        <name>[4Fe-4S] cluster</name>
        <dbReference type="ChEBI" id="CHEBI:49883"/>
        <label>2</label>
        <note>4Fe-4S-substrate</note>
    </ligand>
</feature>
<dbReference type="PROSITE" id="PS01305">
    <property type="entry name" value="MOAA_NIFB_PQQE"/>
    <property type="match status" value="1"/>
</dbReference>
<dbReference type="PANTHER" id="PTHR22960:SF0">
    <property type="entry name" value="MOLYBDENUM COFACTOR BIOSYNTHESIS PROTEIN 1"/>
    <property type="match status" value="1"/>
</dbReference>
<feature type="binding site" evidence="12">
    <location>
        <begin position="275"/>
        <end position="277"/>
    </location>
    <ligand>
        <name>GTP</name>
        <dbReference type="ChEBI" id="CHEBI:37565"/>
    </ligand>
</feature>
<evidence type="ECO:0000256" key="5">
    <source>
        <dbReference type="ARBA" id="ARBA00022741"/>
    </source>
</evidence>
<dbReference type="GO" id="GO:0051539">
    <property type="term" value="F:4 iron, 4 sulfur cluster binding"/>
    <property type="evidence" value="ECO:0007669"/>
    <property type="project" value="UniProtKB-UniRule"/>
</dbReference>
<feature type="binding site" evidence="12">
    <location>
        <position position="30"/>
    </location>
    <ligand>
        <name>GTP</name>
        <dbReference type="ChEBI" id="CHEBI:37565"/>
    </ligand>
</feature>
<name>A0A376ALG7_9HYPH</name>
<dbReference type="SFLD" id="SFLDG01386">
    <property type="entry name" value="main_SPASM_domain-containing"/>
    <property type="match status" value="1"/>
</dbReference>
<feature type="binding site" evidence="12">
    <location>
        <position position="273"/>
    </location>
    <ligand>
        <name>[4Fe-4S] cluster</name>
        <dbReference type="ChEBI" id="CHEBI:49883"/>
        <label>2</label>
        <note>4Fe-4S-substrate</note>
    </ligand>
</feature>
<evidence type="ECO:0000256" key="4">
    <source>
        <dbReference type="ARBA" id="ARBA00022723"/>
    </source>
</evidence>
<feature type="binding site" evidence="12">
    <location>
        <position position="37"/>
    </location>
    <ligand>
        <name>[4Fe-4S] cluster</name>
        <dbReference type="ChEBI" id="CHEBI:49883"/>
        <label>1</label>
        <note>4Fe-4S-S-AdoMet</note>
    </ligand>
</feature>
<keyword evidence="2 12" id="KW-0004">4Fe-4S</keyword>
<evidence type="ECO:0000256" key="6">
    <source>
        <dbReference type="ARBA" id="ARBA00023004"/>
    </source>
</evidence>
<dbReference type="InterPro" id="IPR000385">
    <property type="entry name" value="MoaA_NifB_PqqE_Fe-S-bd_CS"/>
</dbReference>
<dbReference type="InterPro" id="IPR040064">
    <property type="entry name" value="MoaA-like"/>
</dbReference>
<evidence type="ECO:0000259" key="13">
    <source>
        <dbReference type="PROSITE" id="PS51918"/>
    </source>
</evidence>
<feature type="binding site" evidence="12">
    <location>
        <position position="44"/>
    </location>
    <ligand>
        <name>[4Fe-4S] cluster</name>
        <dbReference type="ChEBI" id="CHEBI:49883"/>
        <label>1</label>
        <note>4Fe-4S-S-AdoMet</note>
    </ligand>
</feature>
<evidence type="ECO:0000256" key="2">
    <source>
        <dbReference type="ARBA" id="ARBA00022485"/>
    </source>
</evidence>
<evidence type="ECO:0000256" key="8">
    <source>
        <dbReference type="ARBA" id="ARBA00023134"/>
    </source>
</evidence>
<accession>A0A376ALG7</accession>
<feature type="binding site" evidence="12">
    <location>
        <position position="41"/>
    </location>
    <ligand>
        <name>[4Fe-4S] cluster</name>
        <dbReference type="ChEBI" id="CHEBI:49883"/>
        <label>1</label>
        <note>4Fe-4S-S-AdoMet</note>
    </ligand>
</feature>
<keyword evidence="15" id="KW-1185">Reference proteome</keyword>
<dbReference type="SUPFAM" id="SSF102114">
    <property type="entry name" value="Radical SAM enzymes"/>
    <property type="match status" value="1"/>
</dbReference>
<keyword evidence="4 12" id="KW-0479">Metal-binding</keyword>
<evidence type="ECO:0000313" key="15">
    <source>
        <dbReference type="Proteomes" id="UP000254764"/>
    </source>
</evidence>
<feature type="binding site" evidence="12">
    <location>
        <position position="270"/>
    </location>
    <ligand>
        <name>[4Fe-4S] cluster</name>
        <dbReference type="ChEBI" id="CHEBI:49883"/>
        <label>2</label>
        <note>4Fe-4S-substrate</note>
    </ligand>
</feature>
<dbReference type="Proteomes" id="UP000254764">
    <property type="component" value="Unassembled WGS sequence"/>
</dbReference>
<evidence type="ECO:0000256" key="10">
    <source>
        <dbReference type="ARBA" id="ARBA00023239"/>
    </source>
</evidence>
<comment type="subunit">
    <text evidence="12">Monomer and homodimer.</text>
</comment>
<dbReference type="GO" id="GO:0061798">
    <property type="term" value="F:GTP 3',8'-cyclase activity"/>
    <property type="evidence" value="ECO:0007669"/>
    <property type="project" value="UniProtKB-UniRule"/>
</dbReference>
<dbReference type="PANTHER" id="PTHR22960">
    <property type="entry name" value="MOLYBDOPTERIN COFACTOR SYNTHESIS PROTEIN A"/>
    <property type="match status" value="1"/>
</dbReference>
<dbReference type="EMBL" id="UEYP01000008">
    <property type="protein sequence ID" value="SSC68655.1"/>
    <property type="molecule type" value="Genomic_DNA"/>
</dbReference>
<comment type="catalytic activity">
    <reaction evidence="11 12">
        <text>GTP + AH2 + S-adenosyl-L-methionine = (8S)-3',8-cyclo-7,8-dihydroguanosine 5'-triphosphate + 5'-deoxyadenosine + L-methionine + A + H(+)</text>
        <dbReference type="Rhea" id="RHEA:49576"/>
        <dbReference type="ChEBI" id="CHEBI:13193"/>
        <dbReference type="ChEBI" id="CHEBI:15378"/>
        <dbReference type="ChEBI" id="CHEBI:17319"/>
        <dbReference type="ChEBI" id="CHEBI:17499"/>
        <dbReference type="ChEBI" id="CHEBI:37565"/>
        <dbReference type="ChEBI" id="CHEBI:57844"/>
        <dbReference type="ChEBI" id="CHEBI:59789"/>
        <dbReference type="ChEBI" id="CHEBI:131766"/>
        <dbReference type="EC" id="4.1.99.22"/>
    </reaction>
</comment>
<dbReference type="InterPro" id="IPR007197">
    <property type="entry name" value="rSAM"/>
</dbReference>
<evidence type="ECO:0000256" key="9">
    <source>
        <dbReference type="ARBA" id="ARBA00023150"/>
    </source>
</evidence>
<dbReference type="Gene3D" id="3.20.20.70">
    <property type="entry name" value="Aldolase class I"/>
    <property type="match status" value="1"/>
</dbReference>
<dbReference type="SFLD" id="SFLDG01067">
    <property type="entry name" value="SPASM/twitch_domain_containing"/>
    <property type="match status" value="1"/>
</dbReference>
<dbReference type="CDD" id="cd21117">
    <property type="entry name" value="Twitch_MoaA"/>
    <property type="match status" value="1"/>
</dbReference>
<dbReference type="STRING" id="1336235.GCA_000518785_03145"/>
<comment type="similarity">
    <text evidence="12">Belongs to the radical SAM superfamily. MoaA family.</text>
</comment>
<dbReference type="EC" id="4.1.99.22" evidence="1 12"/>
<dbReference type="InterPro" id="IPR010505">
    <property type="entry name" value="MoaA_twitch"/>
</dbReference>
<dbReference type="AlphaFoldDB" id="A0A376ALG7"/>
<keyword evidence="8 12" id="KW-0342">GTP-binding</keyword>
<comment type="pathway">
    <text evidence="12">Cofactor biosynthesis; molybdopterin biosynthesis.</text>
</comment>
<evidence type="ECO:0000256" key="11">
    <source>
        <dbReference type="ARBA" id="ARBA00048697"/>
    </source>
</evidence>
<feature type="binding site" evidence="12">
    <location>
        <position position="83"/>
    </location>
    <ligand>
        <name>S-adenosyl-L-methionine</name>
        <dbReference type="ChEBI" id="CHEBI:59789"/>
    </ligand>
</feature>
<dbReference type="GO" id="GO:0046872">
    <property type="term" value="F:metal ion binding"/>
    <property type="evidence" value="ECO:0007669"/>
    <property type="project" value="UniProtKB-KW"/>
</dbReference>
<organism evidence="14 15">
    <name type="scientific">Ciceribacter selenitireducens ATCC BAA-1503</name>
    <dbReference type="NCBI Taxonomy" id="1336235"/>
    <lineage>
        <taxon>Bacteria</taxon>
        <taxon>Pseudomonadati</taxon>
        <taxon>Pseudomonadota</taxon>
        <taxon>Alphaproteobacteria</taxon>
        <taxon>Hyphomicrobiales</taxon>
        <taxon>Rhizobiaceae</taxon>
        <taxon>Ciceribacter</taxon>
    </lineage>
</organism>
<dbReference type="InterPro" id="IPR013483">
    <property type="entry name" value="MoaA"/>
</dbReference>
<feature type="binding site" evidence="12">
    <location>
        <position position="113"/>
    </location>
    <ligand>
        <name>GTP</name>
        <dbReference type="ChEBI" id="CHEBI:37565"/>
    </ligand>
</feature>
<comment type="cofactor">
    <cofactor evidence="12">
        <name>[4Fe-4S] cluster</name>
        <dbReference type="ChEBI" id="CHEBI:49883"/>
    </cofactor>
    <text evidence="12">Binds 2 [4Fe-4S] clusters. Binds 1 [4Fe-4S] cluster coordinated with 3 cysteines and an exchangeable S-adenosyl-L-methionine and 1 [4Fe-4S] cluster coordinated with 3 cysteines and the GTP-derived substrate.</text>
</comment>
<keyword evidence="7 12" id="KW-0411">Iron-sulfur</keyword>
<keyword evidence="10 12" id="KW-0456">Lyase</keyword>
<dbReference type="NCBIfam" id="TIGR02666">
    <property type="entry name" value="moaA"/>
    <property type="match status" value="1"/>
</dbReference>
<gene>
    <name evidence="12" type="primary">moaA</name>
    <name evidence="14" type="ORF">RHIZ70_4363</name>
</gene>
<dbReference type="Pfam" id="PF06463">
    <property type="entry name" value="Mob_synth_C"/>
    <property type="match status" value="1"/>
</dbReference>
<evidence type="ECO:0000256" key="1">
    <source>
        <dbReference type="ARBA" id="ARBA00012167"/>
    </source>
</evidence>
<dbReference type="InterPro" id="IPR013785">
    <property type="entry name" value="Aldolase_TIM"/>
</dbReference>
<dbReference type="PROSITE" id="PS51918">
    <property type="entry name" value="RADICAL_SAM"/>
    <property type="match status" value="1"/>
</dbReference>
<proteinExistence type="inferred from homology"/>
<dbReference type="SMART" id="SM00729">
    <property type="entry name" value="Elp3"/>
    <property type="match status" value="1"/>
</dbReference>
<dbReference type="UniPathway" id="UPA00344"/>
<comment type="function">
    <text evidence="12">Catalyzes the cyclization of GTP to (8S)-3',8-cyclo-7,8-dihydroguanosine 5'-triphosphate.</text>
</comment>
<dbReference type="GO" id="GO:0006777">
    <property type="term" value="P:Mo-molybdopterin cofactor biosynthetic process"/>
    <property type="evidence" value="ECO:0007669"/>
    <property type="project" value="UniProtKB-UniRule"/>
</dbReference>
<dbReference type="OrthoDB" id="9763993at2"/>
<evidence type="ECO:0000256" key="12">
    <source>
        <dbReference type="HAMAP-Rule" id="MF_01225"/>
    </source>
</evidence>
<evidence type="ECO:0000256" key="7">
    <source>
        <dbReference type="ARBA" id="ARBA00023014"/>
    </source>
</evidence>
<feature type="domain" description="Radical SAM core" evidence="13">
    <location>
        <begin position="21"/>
        <end position="240"/>
    </location>
</feature>
<dbReference type="GO" id="GO:0061799">
    <property type="term" value="F:cyclic pyranopterin monophosphate synthase activity"/>
    <property type="evidence" value="ECO:0007669"/>
    <property type="project" value="TreeGrafter"/>
</dbReference>
<keyword evidence="5 12" id="KW-0547">Nucleotide-binding</keyword>
<keyword evidence="9 12" id="KW-0501">Molybdenum cofactor biosynthesis</keyword>
<dbReference type="SFLD" id="SFLDG01383">
    <property type="entry name" value="cyclic_pyranopterin_phosphate"/>
    <property type="match status" value="1"/>
</dbReference>
<dbReference type="Pfam" id="PF04055">
    <property type="entry name" value="Radical_SAM"/>
    <property type="match status" value="1"/>
</dbReference>
<keyword evidence="6 12" id="KW-0408">Iron</keyword>
<feature type="binding site" evidence="12">
    <location>
        <position position="207"/>
    </location>
    <ligand>
        <name>S-adenosyl-L-methionine</name>
        <dbReference type="ChEBI" id="CHEBI:59789"/>
    </ligand>
</feature>
<feature type="binding site" evidence="12">
    <location>
        <position position="43"/>
    </location>
    <ligand>
        <name>S-adenosyl-L-methionine</name>
        <dbReference type="ChEBI" id="CHEBI:59789"/>
    </ligand>
</feature>
<reference evidence="15" key="1">
    <citation type="submission" date="2018-07" db="EMBL/GenBank/DDBJ databases">
        <authorList>
            <person name="Peiro R."/>
            <person name="Begona"/>
            <person name="Cbmso G."/>
            <person name="Lopez M."/>
            <person name="Gonzalez S."/>
        </authorList>
    </citation>
    <scope>NUCLEOTIDE SEQUENCE [LARGE SCALE GENOMIC DNA]</scope>
</reference>
<dbReference type="RefSeq" id="WP_115671319.1">
    <property type="nucleotide sequence ID" value="NZ_UEYP01000008.1"/>
</dbReference>
<dbReference type="InterPro" id="IPR058240">
    <property type="entry name" value="rSAM_sf"/>
</dbReference>
<evidence type="ECO:0000256" key="3">
    <source>
        <dbReference type="ARBA" id="ARBA00022691"/>
    </source>
</evidence>
<dbReference type="InterPro" id="IPR050105">
    <property type="entry name" value="MoCo_biosynth_MoaA/MoaC"/>
</dbReference>
<dbReference type="SFLD" id="SFLDS00029">
    <property type="entry name" value="Radical_SAM"/>
    <property type="match status" value="1"/>
</dbReference>
<feature type="binding site" evidence="12">
    <location>
        <position position="173"/>
    </location>
    <ligand>
        <name>GTP</name>
        <dbReference type="ChEBI" id="CHEBI:37565"/>
    </ligand>
</feature>
<feature type="binding site" evidence="12">
    <location>
        <position position="137"/>
    </location>
    <ligand>
        <name>S-adenosyl-L-methionine</name>
        <dbReference type="ChEBI" id="CHEBI:59789"/>
    </ligand>
</feature>
<dbReference type="GO" id="GO:1904047">
    <property type="term" value="F:S-adenosyl-L-methionine binding"/>
    <property type="evidence" value="ECO:0007669"/>
    <property type="project" value="UniProtKB-UniRule"/>
</dbReference>
<dbReference type="CDD" id="cd01335">
    <property type="entry name" value="Radical_SAM"/>
    <property type="match status" value="1"/>
</dbReference>
<protein>
    <recommendedName>
        <fullName evidence="1 12">GTP 3',8-cyclase</fullName>
        <ecNumber evidence="1 12">4.1.99.22</ecNumber>
    </recommendedName>
    <alternativeName>
        <fullName evidence="12">Molybdenum cofactor biosynthesis protein A</fullName>
    </alternativeName>
</protein>
<dbReference type="HAMAP" id="MF_01225_B">
    <property type="entry name" value="MoaA_B"/>
    <property type="match status" value="1"/>
</dbReference>
<evidence type="ECO:0000313" key="14">
    <source>
        <dbReference type="EMBL" id="SSC68655.1"/>
    </source>
</evidence>
<feature type="binding site" evidence="12">
    <location>
        <position position="79"/>
    </location>
    <ligand>
        <name>GTP</name>
        <dbReference type="ChEBI" id="CHEBI:37565"/>
    </ligand>
</feature>